<dbReference type="AlphaFoldDB" id="A0A444RKX7"/>
<dbReference type="GO" id="GO:0016887">
    <property type="term" value="F:ATP hydrolysis activity"/>
    <property type="evidence" value="ECO:0007669"/>
    <property type="project" value="InterPro"/>
</dbReference>
<dbReference type="Pfam" id="PF00005">
    <property type="entry name" value="ABC_tran"/>
    <property type="match status" value="2"/>
</dbReference>
<dbReference type="InterPro" id="IPR050173">
    <property type="entry name" value="ABC_transporter_C-like"/>
</dbReference>
<dbReference type="GO" id="GO:0016020">
    <property type="term" value="C:membrane"/>
    <property type="evidence" value="ECO:0007669"/>
    <property type="project" value="TreeGrafter"/>
</dbReference>
<keyword evidence="1" id="KW-0547">Nucleotide-binding</keyword>
<feature type="domain" description="ABC transporter" evidence="3">
    <location>
        <begin position="236"/>
        <end position="272"/>
    </location>
</feature>
<keyword evidence="2" id="KW-0067">ATP-binding</keyword>
<dbReference type="GO" id="GO:0005524">
    <property type="term" value="F:ATP binding"/>
    <property type="evidence" value="ECO:0007669"/>
    <property type="project" value="UniProtKB-KW"/>
</dbReference>
<sequence length="283" mass="30422">MLQSNFKEIPGLIQILLNTSIAVGRIEQFMEEPDKEDGPSVDRTNDIDFRGASFAWPGLTVVFGKVGLGRSWMLASSCPILREFKDGDLSDMGENGVGLSGGQRARTALARAVYNHSRVLLLDDPLAALDHQTAESIVRKLLSRGGVTAKFLRKEEKLAAANEEAPSVIEENQQTAIPDKFIEGEHRNDGGVMLSVYWEESFISLPGFSGLPNPNDSIKLRILAYFCLALGQTIVPGGSACAVLGRTGSGKSTLALALLAIMHPSEGAITLGIYNLSDLDVHA</sequence>
<dbReference type="InterPro" id="IPR027417">
    <property type="entry name" value="P-loop_NTPase"/>
</dbReference>
<evidence type="ECO:0000313" key="5">
    <source>
        <dbReference type="Proteomes" id="UP000288725"/>
    </source>
</evidence>
<dbReference type="EMBL" id="RSDZ01000174">
    <property type="protein sequence ID" value="RXG41787.1"/>
    <property type="molecule type" value="Genomic_DNA"/>
</dbReference>
<reference evidence="4 5" key="1">
    <citation type="submission" date="2018-12" db="EMBL/GenBank/DDBJ databases">
        <title>Genome of Verticillium dahliae isolate Getta Getta.</title>
        <authorList>
            <person name="Gardiner D.M."/>
        </authorList>
    </citation>
    <scope>NUCLEOTIDE SEQUENCE [LARGE SCALE GENOMIC DNA]</scope>
    <source>
        <strain evidence="4 5">Getta Getta</strain>
    </source>
</reference>
<evidence type="ECO:0000256" key="1">
    <source>
        <dbReference type="ARBA" id="ARBA00022741"/>
    </source>
</evidence>
<evidence type="ECO:0000256" key="2">
    <source>
        <dbReference type="ARBA" id="ARBA00022840"/>
    </source>
</evidence>
<proteinExistence type="predicted"/>
<accession>A0A444RKX7</accession>
<evidence type="ECO:0000313" key="4">
    <source>
        <dbReference type="EMBL" id="RXG41787.1"/>
    </source>
</evidence>
<dbReference type="Proteomes" id="UP000288725">
    <property type="component" value="Unassembled WGS sequence"/>
</dbReference>
<gene>
    <name evidence="4" type="ORF">VDGE_30539</name>
</gene>
<dbReference type="Gene3D" id="3.40.50.300">
    <property type="entry name" value="P-loop containing nucleotide triphosphate hydrolases"/>
    <property type="match status" value="2"/>
</dbReference>
<organism evidence="4 5">
    <name type="scientific">Verticillium dahliae</name>
    <name type="common">Verticillium wilt</name>
    <dbReference type="NCBI Taxonomy" id="27337"/>
    <lineage>
        <taxon>Eukaryota</taxon>
        <taxon>Fungi</taxon>
        <taxon>Dikarya</taxon>
        <taxon>Ascomycota</taxon>
        <taxon>Pezizomycotina</taxon>
        <taxon>Sordariomycetes</taxon>
        <taxon>Hypocreomycetidae</taxon>
        <taxon>Glomerellales</taxon>
        <taxon>Plectosphaerellaceae</taxon>
        <taxon>Verticillium</taxon>
    </lineage>
</organism>
<feature type="domain" description="ABC transporter" evidence="3">
    <location>
        <begin position="92"/>
        <end position="127"/>
    </location>
</feature>
<dbReference type="SUPFAM" id="SSF52540">
    <property type="entry name" value="P-loop containing nucleoside triphosphate hydrolases"/>
    <property type="match status" value="2"/>
</dbReference>
<dbReference type="GO" id="GO:0042626">
    <property type="term" value="F:ATPase-coupled transmembrane transporter activity"/>
    <property type="evidence" value="ECO:0007669"/>
    <property type="project" value="TreeGrafter"/>
</dbReference>
<evidence type="ECO:0000259" key="3">
    <source>
        <dbReference type="Pfam" id="PF00005"/>
    </source>
</evidence>
<name>A0A444RKX7_VERDA</name>
<dbReference type="PANTHER" id="PTHR24223:SF415">
    <property type="entry name" value="FI20190P1"/>
    <property type="match status" value="1"/>
</dbReference>
<dbReference type="PANTHER" id="PTHR24223">
    <property type="entry name" value="ATP-BINDING CASSETTE SUB-FAMILY C"/>
    <property type="match status" value="1"/>
</dbReference>
<protein>
    <recommendedName>
        <fullName evidence="3">ABC transporter domain-containing protein</fullName>
    </recommendedName>
</protein>
<comment type="caution">
    <text evidence="4">The sequence shown here is derived from an EMBL/GenBank/DDBJ whole genome shotgun (WGS) entry which is preliminary data.</text>
</comment>
<dbReference type="InterPro" id="IPR003439">
    <property type="entry name" value="ABC_transporter-like_ATP-bd"/>
</dbReference>